<feature type="transmembrane region" description="Helical" evidence="2">
    <location>
        <begin position="6"/>
        <end position="22"/>
    </location>
</feature>
<reference evidence="3" key="2">
    <citation type="submission" date="2021-04" db="EMBL/GenBank/DDBJ databases">
        <authorList>
            <person name="Gilroy R."/>
        </authorList>
    </citation>
    <scope>NUCLEOTIDE SEQUENCE</scope>
    <source>
        <strain evidence="3">378</strain>
    </source>
</reference>
<feature type="transmembrane region" description="Helical" evidence="2">
    <location>
        <begin position="227"/>
        <end position="245"/>
    </location>
</feature>
<dbReference type="PANTHER" id="PTHR36838">
    <property type="entry name" value="AUXIN EFFLUX CARRIER FAMILY PROTEIN"/>
    <property type="match status" value="1"/>
</dbReference>
<feature type="transmembrane region" description="Helical" evidence="2">
    <location>
        <begin position="196"/>
        <end position="215"/>
    </location>
</feature>
<feature type="transmembrane region" description="Helical" evidence="2">
    <location>
        <begin position="283"/>
        <end position="303"/>
    </location>
</feature>
<feature type="transmembrane region" description="Helical" evidence="2">
    <location>
        <begin position="34"/>
        <end position="55"/>
    </location>
</feature>
<evidence type="ECO:0000313" key="3">
    <source>
        <dbReference type="EMBL" id="MBU3844857.1"/>
    </source>
</evidence>
<reference evidence="3" key="1">
    <citation type="journal article" date="2021" name="PeerJ">
        <title>Extensive microbial diversity within the chicken gut microbiome revealed by metagenomics and culture.</title>
        <authorList>
            <person name="Gilroy R."/>
            <person name="Ravi A."/>
            <person name="Getino M."/>
            <person name="Pursley I."/>
            <person name="Horton D.L."/>
            <person name="Alikhan N.F."/>
            <person name="Baker D."/>
            <person name="Gharbi K."/>
            <person name="Hall N."/>
            <person name="Watson M."/>
            <person name="Adriaenssens E.M."/>
            <person name="Foster-Nyarko E."/>
            <person name="Jarju S."/>
            <person name="Secka A."/>
            <person name="Antonio M."/>
            <person name="Oren A."/>
            <person name="Chaudhuri R.R."/>
            <person name="La Ragione R."/>
            <person name="Hildebrand F."/>
            <person name="Pallen M.J."/>
        </authorList>
    </citation>
    <scope>NUCLEOTIDE SEQUENCE</scope>
    <source>
        <strain evidence="3">378</strain>
    </source>
</reference>
<dbReference type="Proteomes" id="UP000733611">
    <property type="component" value="Unassembled WGS sequence"/>
</dbReference>
<evidence type="ECO:0000256" key="2">
    <source>
        <dbReference type="SAM" id="Phobius"/>
    </source>
</evidence>
<dbReference type="PANTHER" id="PTHR36838:SF3">
    <property type="entry name" value="TRANSPORTER AUXIN EFFLUX CARRIER EC FAMILY"/>
    <property type="match status" value="1"/>
</dbReference>
<name>A0A948WZS2_9GAMM</name>
<comment type="caution">
    <text evidence="3">The sequence shown here is derived from an EMBL/GenBank/DDBJ whole genome shotgun (WGS) entry which is preliminary data.</text>
</comment>
<proteinExistence type="predicted"/>
<feature type="transmembrane region" description="Helical" evidence="2">
    <location>
        <begin position="61"/>
        <end position="81"/>
    </location>
</feature>
<evidence type="ECO:0008006" key="5">
    <source>
        <dbReference type="Google" id="ProtNLM"/>
    </source>
</evidence>
<feature type="transmembrane region" description="Helical" evidence="2">
    <location>
        <begin position="251"/>
        <end position="271"/>
    </location>
</feature>
<keyword evidence="2" id="KW-1133">Transmembrane helix</keyword>
<evidence type="ECO:0000313" key="4">
    <source>
        <dbReference type="Proteomes" id="UP000733611"/>
    </source>
</evidence>
<evidence type="ECO:0000256" key="1">
    <source>
        <dbReference type="ARBA" id="ARBA00022448"/>
    </source>
</evidence>
<protein>
    <recommendedName>
        <fullName evidence="5">Transporter</fullName>
    </recommendedName>
</protein>
<keyword evidence="2" id="KW-0812">Transmembrane</keyword>
<dbReference type="EMBL" id="JAHLFE010000170">
    <property type="protein sequence ID" value="MBU3844857.1"/>
    <property type="molecule type" value="Genomic_DNA"/>
</dbReference>
<organism evidence="3 4">
    <name type="scientific">Candidatus Anaerobiospirillum pullicola</name>
    <dbReference type="NCBI Taxonomy" id="2838451"/>
    <lineage>
        <taxon>Bacteria</taxon>
        <taxon>Pseudomonadati</taxon>
        <taxon>Pseudomonadota</taxon>
        <taxon>Gammaproteobacteria</taxon>
        <taxon>Aeromonadales</taxon>
        <taxon>Succinivibrionaceae</taxon>
        <taxon>Anaerobiospirillum</taxon>
    </lineage>
</organism>
<sequence>MNDALLNAFSVLLIIIVAYFFKRIRLLNVETAKRIAYVVMYLTLPCAILTSANGISFDVSLLGVIALSALANCILLVVAFLTSSHPKQRMFNMLNTTCFNIGNFVIPFMQHTMSPKAFLALCMFDVVNALFCFGGSYSIALFFNRKYFPNEPVGFKTILKEMSKSLPFYVYAFVIVLSALGLTIPEQALVPFKTIGSANTLLCFMIIGVALSFNITWEQCKLVMKAWLVRYITCAVMAVAVWFFVPLPAEVRIIVMIILMAPMTSIAPIMTMRAIPEQAEESADLNTIAIISSLAFITIMNSITSLLV</sequence>
<dbReference type="AlphaFoldDB" id="A0A948WZS2"/>
<keyword evidence="2" id="KW-0472">Membrane</keyword>
<feature type="transmembrane region" description="Helical" evidence="2">
    <location>
        <begin position="165"/>
        <end position="184"/>
    </location>
</feature>
<keyword evidence="1" id="KW-0813">Transport</keyword>
<feature type="transmembrane region" description="Helical" evidence="2">
    <location>
        <begin position="117"/>
        <end position="144"/>
    </location>
</feature>
<gene>
    <name evidence="3" type="ORF">H9847_08360</name>
</gene>
<accession>A0A948WZS2</accession>